<dbReference type="RefSeq" id="WP_203902505.1">
    <property type="nucleotide sequence ID" value="NZ_BOPF01000024.1"/>
</dbReference>
<reference evidence="2" key="1">
    <citation type="submission" date="2021-01" db="EMBL/GenBank/DDBJ databases">
        <title>Whole genome shotgun sequence of Virgisporangium aliadipatigenens NBRC 105644.</title>
        <authorList>
            <person name="Komaki H."/>
            <person name="Tamura T."/>
        </authorList>
    </citation>
    <scope>NUCLEOTIDE SEQUENCE</scope>
    <source>
        <strain evidence="2">NBRC 105644</strain>
    </source>
</reference>
<dbReference type="Gene3D" id="3.10.180.10">
    <property type="entry name" value="2,3-Dihydroxybiphenyl 1,2-Dioxygenase, domain 1"/>
    <property type="match status" value="1"/>
</dbReference>
<dbReference type="AlphaFoldDB" id="A0A8J4DSB0"/>
<proteinExistence type="predicted"/>
<dbReference type="InterPro" id="IPR037523">
    <property type="entry name" value="VOC_core"/>
</dbReference>
<name>A0A8J4DSB0_9ACTN</name>
<feature type="domain" description="VOC" evidence="1">
    <location>
        <begin position="4"/>
        <end position="121"/>
    </location>
</feature>
<dbReference type="SUPFAM" id="SSF54593">
    <property type="entry name" value="Glyoxalase/Bleomycin resistance protein/Dihydroxybiphenyl dioxygenase"/>
    <property type="match status" value="1"/>
</dbReference>
<keyword evidence="3" id="KW-1185">Reference proteome</keyword>
<sequence>MRLTLTTINIGAPDPGALARFYARLLGWEIATEESDWVVLRDPAGGVGLSFQTEDPYVRPVWPSGPGDPQMQMHLEIMVDDLDAAAVWAKECGAVMAEYQPQDDVRVHLDPAGHPFCLWLG</sequence>
<dbReference type="Pfam" id="PF18029">
    <property type="entry name" value="Glyoxalase_6"/>
    <property type="match status" value="1"/>
</dbReference>
<dbReference type="InterPro" id="IPR041581">
    <property type="entry name" value="Glyoxalase_6"/>
</dbReference>
<dbReference type="EMBL" id="BOPF01000024">
    <property type="protein sequence ID" value="GIJ49030.1"/>
    <property type="molecule type" value="Genomic_DNA"/>
</dbReference>
<organism evidence="2 3">
    <name type="scientific">Virgisporangium aliadipatigenens</name>
    <dbReference type="NCBI Taxonomy" id="741659"/>
    <lineage>
        <taxon>Bacteria</taxon>
        <taxon>Bacillati</taxon>
        <taxon>Actinomycetota</taxon>
        <taxon>Actinomycetes</taxon>
        <taxon>Micromonosporales</taxon>
        <taxon>Micromonosporaceae</taxon>
        <taxon>Virgisporangium</taxon>
    </lineage>
</organism>
<dbReference type="PROSITE" id="PS51819">
    <property type="entry name" value="VOC"/>
    <property type="match status" value="1"/>
</dbReference>
<dbReference type="CDD" id="cd06587">
    <property type="entry name" value="VOC"/>
    <property type="match status" value="1"/>
</dbReference>
<gene>
    <name evidence="2" type="ORF">Val02_59160</name>
</gene>
<evidence type="ECO:0000259" key="1">
    <source>
        <dbReference type="PROSITE" id="PS51819"/>
    </source>
</evidence>
<evidence type="ECO:0000313" key="2">
    <source>
        <dbReference type="EMBL" id="GIJ49030.1"/>
    </source>
</evidence>
<dbReference type="PANTHER" id="PTHR35908:SF1">
    <property type="entry name" value="CONSERVED PROTEIN"/>
    <property type="match status" value="1"/>
</dbReference>
<dbReference type="Proteomes" id="UP000619260">
    <property type="component" value="Unassembled WGS sequence"/>
</dbReference>
<evidence type="ECO:0000313" key="3">
    <source>
        <dbReference type="Proteomes" id="UP000619260"/>
    </source>
</evidence>
<protein>
    <submittedName>
        <fullName evidence="2">Glyoxalase</fullName>
    </submittedName>
</protein>
<dbReference type="InterPro" id="IPR029068">
    <property type="entry name" value="Glyas_Bleomycin-R_OHBP_Dase"/>
</dbReference>
<comment type="caution">
    <text evidence="2">The sequence shown here is derived from an EMBL/GenBank/DDBJ whole genome shotgun (WGS) entry which is preliminary data.</text>
</comment>
<dbReference type="PANTHER" id="PTHR35908">
    <property type="entry name" value="HYPOTHETICAL FUSION PROTEIN"/>
    <property type="match status" value="1"/>
</dbReference>
<accession>A0A8J4DSB0</accession>